<evidence type="ECO:0000256" key="1">
    <source>
        <dbReference type="SAM" id="Phobius"/>
    </source>
</evidence>
<keyword evidence="1" id="KW-0812">Transmembrane</keyword>
<gene>
    <name evidence="2" type="ORF">BFS35_004250</name>
</gene>
<protein>
    <submittedName>
        <fullName evidence="2">Uncharacterized protein</fullName>
    </submittedName>
</protein>
<dbReference type="Proteomes" id="UP000229523">
    <property type="component" value="Unassembled WGS sequence"/>
</dbReference>
<dbReference type="AlphaFoldDB" id="A0A2G5NRT2"/>
<feature type="transmembrane region" description="Helical" evidence="1">
    <location>
        <begin position="58"/>
        <end position="79"/>
    </location>
</feature>
<proteinExistence type="predicted"/>
<organism evidence="2 3">
    <name type="scientific">Macrococcoides goetzii</name>
    <dbReference type="NCBI Taxonomy" id="1891097"/>
    <lineage>
        <taxon>Bacteria</taxon>
        <taxon>Bacillati</taxon>
        <taxon>Bacillota</taxon>
        <taxon>Bacilli</taxon>
        <taxon>Bacillales</taxon>
        <taxon>Staphylococcaceae</taxon>
        <taxon>Macrococcoides</taxon>
    </lineage>
</organism>
<feature type="transmembrane region" description="Helical" evidence="1">
    <location>
        <begin position="99"/>
        <end position="123"/>
    </location>
</feature>
<evidence type="ECO:0000313" key="3">
    <source>
        <dbReference type="Proteomes" id="UP000229523"/>
    </source>
</evidence>
<keyword evidence="1" id="KW-0472">Membrane</keyword>
<keyword evidence="1" id="KW-1133">Transmembrane helix</keyword>
<accession>A0A2G5NRT2</accession>
<evidence type="ECO:0000313" key="2">
    <source>
        <dbReference type="EMBL" id="RAI82904.1"/>
    </source>
</evidence>
<feature type="transmembrane region" description="Helical" evidence="1">
    <location>
        <begin position="35"/>
        <end position="51"/>
    </location>
</feature>
<comment type="caution">
    <text evidence="2">The sequence shown here is derived from an EMBL/GenBank/DDBJ whole genome shotgun (WGS) entry which is preliminary data.</text>
</comment>
<reference evidence="2 3" key="1">
    <citation type="journal article" date="2018" name="Front. Microbiol.">
        <title>Description and Comparative Genomics of Macrococcus caseolyticus subsp. hominis subsp. nov., Macrococcus goetzii sp. nov., Macrococcus epidermidis sp. nov., and Macrococcus bohemicus sp. nov., Novel Macrococci From Human Clinical Material With Virulence Potential and Suspected Uptake of Foreign DNA by Natural Transformation.</title>
        <authorList>
            <person name="Maslanova I."/>
            <person name="Wertheimer Z."/>
            <person name="Sedlacek I."/>
            <person name="Svec P."/>
            <person name="Indrakova A."/>
            <person name="Kovarovic V."/>
            <person name="Schumann P."/>
            <person name="Sproer C."/>
            <person name="Kralova S."/>
            <person name="Sedo O."/>
            <person name="Kristofova L."/>
            <person name="Vrbovska V."/>
            <person name="Fuzik T."/>
            <person name="Petras P."/>
            <person name="Zdrahal Z."/>
            <person name="Ruzickova V."/>
            <person name="Doskar J."/>
            <person name="Pantucek R."/>
        </authorList>
    </citation>
    <scope>NUCLEOTIDE SEQUENCE [LARGE SCALE GENOMIC DNA]</scope>
    <source>
        <strain evidence="2 3">CCM 4927</strain>
    </source>
</reference>
<sequence>MKEKISIKDYKFMLLYLIPFAFFDAWAEIVRGDMIVFIPILIFVVIMNTIIYRKKLNFGFIALGVFMSYLVSLGVSYIAPITVNARNDSYALMPLGVNLYILLSSIVFLFIHTISYFVMKVIYNTRGKGYYKN</sequence>
<dbReference type="EMBL" id="MJBI02000001">
    <property type="protein sequence ID" value="RAI82904.1"/>
    <property type="molecule type" value="Genomic_DNA"/>
</dbReference>
<keyword evidence="3" id="KW-1185">Reference proteome</keyword>
<dbReference type="RefSeq" id="WP_099577531.1">
    <property type="nucleotide sequence ID" value="NZ_MJBI02000001.1"/>
</dbReference>
<feature type="transmembrane region" description="Helical" evidence="1">
    <location>
        <begin position="12"/>
        <end position="29"/>
    </location>
</feature>
<name>A0A2G5NRT2_9STAP</name>